<sequence length="98" mass="11416">MEEKDIRYGYVRSVWKAGDLNSFDEIFRIIPRSVVATDLHLNYERFSAKVLNPRKFSLQDIHKLALLIGMPFKDLIQLILPKMDIVDQNGRDQPIETA</sequence>
<evidence type="ECO:0008006" key="3">
    <source>
        <dbReference type="Google" id="ProtNLM"/>
    </source>
</evidence>
<organism evidence="1 2">
    <name type="scientific">Dinghuibacter silviterrae</name>
    <dbReference type="NCBI Taxonomy" id="1539049"/>
    <lineage>
        <taxon>Bacteria</taxon>
        <taxon>Pseudomonadati</taxon>
        <taxon>Bacteroidota</taxon>
        <taxon>Chitinophagia</taxon>
        <taxon>Chitinophagales</taxon>
        <taxon>Chitinophagaceae</taxon>
        <taxon>Dinghuibacter</taxon>
    </lineage>
</organism>
<name>A0A4R8DVW1_9BACT</name>
<comment type="caution">
    <text evidence="1">The sequence shown here is derived from an EMBL/GenBank/DDBJ whole genome shotgun (WGS) entry which is preliminary data.</text>
</comment>
<dbReference type="OrthoDB" id="676945at2"/>
<dbReference type="AlphaFoldDB" id="A0A4R8DVW1"/>
<reference evidence="1 2" key="1">
    <citation type="submission" date="2019-03" db="EMBL/GenBank/DDBJ databases">
        <title>Genomic Encyclopedia of Type Strains, Phase IV (KMG-IV): sequencing the most valuable type-strain genomes for metagenomic binning, comparative biology and taxonomic classification.</title>
        <authorList>
            <person name="Goeker M."/>
        </authorList>
    </citation>
    <scope>NUCLEOTIDE SEQUENCE [LARGE SCALE GENOMIC DNA]</scope>
    <source>
        <strain evidence="1 2">DSM 100059</strain>
    </source>
</reference>
<dbReference type="Proteomes" id="UP000294498">
    <property type="component" value="Unassembled WGS sequence"/>
</dbReference>
<dbReference type="RefSeq" id="WP_133994818.1">
    <property type="nucleotide sequence ID" value="NZ_SODV01000001.1"/>
</dbReference>
<gene>
    <name evidence="1" type="ORF">EDB95_3247</name>
</gene>
<evidence type="ECO:0000313" key="1">
    <source>
        <dbReference type="EMBL" id="TDX02196.1"/>
    </source>
</evidence>
<dbReference type="EMBL" id="SODV01000001">
    <property type="protein sequence ID" value="TDX02196.1"/>
    <property type="molecule type" value="Genomic_DNA"/>
</dbReference>
<evidence type="ECO:0000313" key="2">
    <source>
        <dbReference type="Proteomes" id="UP000294498"/>
    </source>
</evidence>
<proteinExistence type="predicted"/>
<accession>A0A4R8DVW1</accession>
<protein>
    <recommendedName>
        <fullName evidence="3">Cro/C1-type helix-turn-helix DNA-binding protein</fullName>
    </recommendedName>
</protein>
<keyword evidence="2" id="KW-1185">Reference proteome</keyword>